<dbReference type="SMART" id="SM01065">
    <property type="entry name" value="CBM_2"/>
    <property type="match status" value="1"/>
</dbReference>
<sequence>AVYLIGSLPHLGAWSFAAAVPLNASAYTPDDPLWTARVRLPAATAFQYKYIKRTLDGRLVWLPGPNLRATSSAGCGHGTTLSDVWP</sequence>
<feature type="non-terminal residue" evidence="4">
    <location>
        <position position="1"/>
    </location>
</feature>
<accession>A0A8K0IZX8</accession>
<dbReference type="GO" id="GO:2001070">
    <property type="term" value="F:starch binding"/>
    <property type="evidence" value="ECO:0007669"/>
    <property type="project" value="InterPro"/>
</dbReference>
<keyword evidence="1" id="KW-0119">Carbohydrate metabolism</keyword>
<evidence type="ECO:0000313" key="4">
    <source>
        <dbReference type="EMBL" id="KAG5914210.1"/>
    </source>
</evidence>
<reference evidence="4" key="1">
    <citation type="journal article" date="2020" name="bioRxiv">
        <title>Whole genome comparisons of ergot fungi reveals the divergence and evolution of species within the genus Claviceps are the result of varying mechanisms driving genome evolution and host range expansion.</title>
        <authorList>
            <person name="Wyka S.A."/>
            <person name="Mondo S.J."/>
            <person name="Liu M."/>
            <person name="Dettman J."/>
            <person name="Nalam V."/>
            <person name="Broders K.D."/>
        </authorList>
    </citation>
    <scope>NUCLEOTIDE SEQUENCE</scope>
    <source>
        <strain evidence="4">CCC 489</strain>
    </source>
</reference>
<dbReference type="Proteomes" id="UP000811619">
    <property type="component" value="Unassembled WGS sequence"/>
</dbReference>
<dbReference type="PANTHER" id="PTHR15048">
    <property type="entry name" value="STARCH-BINDING DOMAIN-CONTAINING PROTEIN 1"/>
    <property type="match status" value="1"/>
</dbReference>
<dbReference type="PANTHER" id="PTHR15048:SF0">
    <property type="entry name" value="STARCH-BINDING DOMAIN-CONTAINING PROTEIN 1"/>
    <property type="match status" value="1"/>
</dbReference>
<feature type="domain" description="CBM20" evidence="3">
    <location>
        <begin position="1"/>
        <end position="86"/>
    </location>
</feature>
<evidence type="ECO:0000256" key="2">
    <source>
        <dbReference type="ARBA" id="ARBA00023326"/>
    </source>
</evidence>
<dbReference type="OrthoDB" id="6123450at2759"/>
<dbReference type="EMBL" id="SRPY01001155">
    <property type="protein sequence ID" value="KAG5914210.1"/>
    <property type="molecule type" value="Genomic_DNA"/>
</dbReference>
<gene>
    <name evidence="4" type="ORF">E4U42_000624</name>
</gene>
<dbReference type="SUPFAM" id="SSF49452">
    <property type="entry name" value="Starch-binding domain-like"/>
    <property type="match status" value="1"/>
</dbReference>
<dbReference type="PROSITE" id="PS51166">
    <property type="entry name" value="CBM20"/>
    <property type="match status" value="1"/>
</dbReference>
<dbReference type="InterPro" id="IPR013783">
    <property type="entry name" value="Ig-like_fold"/>
</dbReference>
<dbReference type="GO" id="GO:0016020">
    <property type="term" value="C:membrane"/>
    <property type="evidence" value="ECO:0007669"/>
    <property type="project" value="TreeGrafter"/>
</dbReference>
<dbReference type="InterPro" id="IPR002044">
    <property type="entry name" value="CBM20"/>
</dbReference>
<dbReference type="InterPro" id="IPR013784">
    <property type="entry name" value="Carb-bd-like_fold"/>
</dbReference>
<keyword evidence="5" id="KW-1185">Reference proteome</keyword>
<dbReference type="Gene3D" id="2.60.40.10">
    <property type="entry name" value="Immunoglobulins"/>
    <property type="match status" value="1"/>
</dbReference>
<keyword evidence="2" id="KW-0624">Polysaccharide degradation</keyword>
<proteinExistence type="predicted"/>
<dbReference type="GO" id="GO:0000272">
    <property type="term" value="P:polysaccharide catabolic process"/>
    <property type="evidence" value="ECO:0007669"/>
    <property type="project" value="UniProtKB-KW"/>
</dbReference>
<name>A0A8K0IZX8_9HYPO</name>
<evidence type="ECO:0000256" key="1">
    <source>
        <dbReference type="ARBA" id="ARBA00023277"/>
    </source>
</evidence>
<protein>
    <recommendedName>
        <fullName evidence="3">CBM20 domain-containing protein</fullName>
    </recommendedName>
</protein>
<dbReference type="Pfam" id="PF00686">
    <property type="entry name" value="CBM_20"/>
    <property type="match status" value="1"/>
</dbReference>
<comment type="caution">
    <text evidence="4">The sequence shown here is derived from an EMBL/GenBank/DDBJ whole genome shotgun (WGS) entry which is preliminary data.</text>
</comment>
<dbReference type="AlphaFoldDB" id="A0A8K0IZX8"/>
<evidence type="ECO:0000313" key="5">
    <source>
        <dbReference type="Proteomes" id="UP000811619"/>
    </source>
</evidence>
<evidence type="ECO:0000259" key="3">
    <source>
        <dbReference type="PROSITE" id="PS51166"/>
    </source>
</evidence>
<organism evidence="4 5">
    <name type="scientific">Claviceps africana</name>
    <dbReference type="NCBI Taxonomy" id="83212"/>
    <lineage>
        <taxon>Eukaryota</taxon>
        <taxon>Fungi</taxon>
        <taxon>Dikarya</taxon>
        <taxon>Ascomycota</taxon>
        <taxon>Pezizomycotina</taxon>
        <taxon>Sordariomycetes</taxon>
        <taxon>Hypocreomycetidae</taxon>
        <taxon>Hypocreales</taxon>
        <taxon>Clavicipitaceae</taxon>
        <taxon>Claviceps</taxon>
    </lineage>
</organism>